<keyword evidence="2" id="KW-1185">Reference proteome</keyword>
<dbReference type="InterPro" id="IPR009394">
    <property type="entry name" value="MmcB-like"/>
</dbReference>
<protein>
    <recommendedName>
        <fullName evidence="3">Transcription elongation factor</fullName>
    </recommendedName>
</protein>
<dbReference type="eggNOG" id="COG5321">
    <property type="taxonomic scope" value="Bacteria"/>
</dbReference>
<name>V4R157_9HYPH</name>
<evidence type="ECO:0000313" key="1">
    <source>
        <dbReference type="EMBL" id="ESR25727.1"/>
    </source>
</evidence>
<evidence type="ECO:0008006" key="3">
    <source>
        <dbReference type="Google" id="ProtNLM"/>
    </source>
</evidence>
<organism evidence="1 2">
    <name type="scientific">Lutibaculum baratangense AMV1</name>
    <dbReference type="NCBI Taxonomy" id="631454"/>
    <lineage>
        <taxon>Bacteria</taxon>
        <taxon>Pseudomonadati</taxon>
        <taxon>Pseudomonadota</taxon>
        <taxon>Alphaproteobacteria</taxon>
        <taxon>Hyphomicrobiales</taxon>
        <taxon>Tepidamorphaceae</taxon>
        <taxon>Lutibaculum</taxon>
    </lineage>
</organism>
<accession>V4R157</accession>
<reference evidence="1 2" key="1">
    <citation type="journal article" date="2014" name="Genome Announc.">
        <title>Draft Genome Sequence of Lutibaculum baratangense Strain AMV1T, Isolated from a Mud Volcano in Andamans, India.</title>
        <authorList>
            <person name="Singh A."/>
            <person name="Sreenivas A."/>
            <person name="Sathyanarayana Reddy G."/>
            <person name="Pinnaka A.K."/>
            <person name="Shivaji S."/>
        </authorList>
    </citation>
    <scope>NUCLEOTIDE SEQUENCE [LARGE SCALE GENOMIC DNA]</scope>
    <source>
        <strain evidence="1 2">AMV1</strain>
    </source>
</reference>
<dbReference type="EMBL" id="AWXZ01000018">
    <property type="protein sequence ID" value="ESR25727.1"/>
    <property type="molecule type" value="Genomic_DNA"/>
</dbReference>
<proteinExistence type="predicted"/>
<dbReference type="RefSeq" id="WP_023431702.1">
    <property type="nucleotide sequence ID" value="NZ_AWXZ01000018.1"/>
</dbReference>
<dbReference type="PATRIC" id="fig|631454.5.peg.1541"/>
<dbReference type="STRING" id="631454.N177_1560"/>
<dbReference type="AlphaFoldDB" id="V4R157"/>
<sequence length="157" mass="17160">MGALAIPIDGRQSETALLVQRGVGRLMRSLGHAVLTEMPLASGRRADLVALAADGSIWIVEIKSCVADYRSDRKWPAYRRHCDRLFFACTHEVPREIFAEDAGLIVADAFGAGIVREAPEHRMAPATRRAMTLRFGRLAAARLHGLHDPGSGFGEIE</sequence>
<evidence type="ECO:0000313" key="2">
    <source>
        <dbReference type="Proteomes" id="UP000017819"/>
    </source>
</evidence>
<dbReference type="OrthoDB" id="5194526at2"/>
<dbReference type="PIRSF" id="PIRSF031796">
    <property type="entry name" value="UPC031796"/>
    <property type="match status" value="1"/>
</dbReference>
<comment type="caution">
    <text evidence="1">The sequence shown here is derived from an EMBL/GenBank/DDBJ whole genome shotgun (WGS) entry which is preliminary data.</text>
</comment>
<dbReference type="Pfam" id="PF06319">
    <property type="entry name" value="MmcB-like"/>
    <property type="match status" value="1"/>
</dbReference>
<gene>
    <name evidence="1" type="ORF">N177_1560</name>
</gene>
<dbReference type="Proteomes" id="UP000017819">
    <property type="component" value="Unassembled WGS sequence"/>
</dbReference>